<name>A0AA38RSG2_9PEZI</name>
<gene>
    <name evidence="3" type="ORF">NKR19_g6196</name>
</gene>
<feature type="transmembrane region" description="Helical" evidence="2">
    <location>
        <begin position="115"/>
        <end position="134"/>
    </location>
</feature>
<protein>
    <submittedName>
        <fullName evidence="3">Bacterial low temperature requirement a protein</fullName>
    </submittedName>
</protein>
<proteinExistence type="predicted"/>
<feature type="transmembrane region" description="Helical" evidence="2">
    <location>
        <begin position="239"/>
        <end position="259"/>
    </location>
</feature>
<feature type="transmembrane region" description="Helical" evidence="2">
    <location>
        <begin position="271"/>
        <end position="295"/>
    </location>
</feature>
<feature type="transmembrane region" description="Helical" evidence="2">
    <location>
        <begin position="511"/>
        <end position="533"/>
    </location>
</feature>
<feature type="transmembrane region" description="Helical" evidence="2">
    <location>
        <begin position="316"/>
        <end position="336"/>
    </location>
</feature>
<accession>A0AA38RSG2</accession>
<organism evidence="3 4">
    <name type="scientific">Coniochaeta hoffmannii</name>
    <dbReference type="NCBI Taxonomy" id="91930"/>
    <lineage>
        <taxon>Eukaryota</taxon>
        <taxon>Fungi</taxon>
        <taxon>Dikarya</taxon>
        <taxon>Ascomycota</taxon>
        <taxon>Pezizomycotina</taxon>
        <taxon>Sordariomycetes</taxon>
        <taxon>Sordariomycetidae</taxon>
        <taxon>Coniochaetales</taxon>
        <taxon>Coniochaetaceae</taxon>
        <taxon>Coniochaeta</taxon>
    </lineage>
</organism>
<keyword evidence="4" id="KW-1185">Reference proteome</keyword>
<sequence>MADKLRLLRSPLVNDEKDSHSDSSSVRQHTQSGLVRERAHDDVPEFQKHAEATNSEVFFDLFFAANLTVFSDAHDITDLKVLSGYIAYFCVLWLTWALIGLYDVRFVTDSIFERITRGVHLGVMVGIAVVAPNFDPTEQVKSTFRVMSIVLLVSRVVLACQYTSIIWHVRKYKHTKLPLAIMVGINVVAAIIYLGIVFGFKDHNTYVYVTWYVVSIVEILATVGLSLRWKVLSFNGTHLINRMAMLTFIMIGEGVIVVATGVGKIVANPDAWTSATVGNVVAGIGNLYIIYMLYFDFMRDIKLPSYRQLSWSLLHFPFHLAMNIFVQGSSQFVVWWKIMEILRTVNEKFVALVNKGDDPNFNPPNITEWFASEINRTAFDIYALYPPKYYDTWADTSTAVDDLLEIPLDWWYEDHPENVTDPIGERIYSDIGTVYYTIQNSLFATFKINGLENVKNQTLDAADFEIAANDANWNRYYLVFTYAFITAGLTLILMNLLLIASRTKRWTPWNYTRAALNFLFGIGFCLVSLIQLNEDHAWTFQNSPWVLPSILITFFTVLILNHLPHPPPVFFRQKHAVEHERRADGRMNSWDVVGGLGYRSRRDHDKTDPAVSTIPAQGTGYEARPHSGMTV</sequence>
<feature type="transmembrane region" description="Helical" evidence="2">
    <location>
        <begin position="476"/>
        <end position="499"/>
    </location>
</feature>
<evidence type="ECO:0000313" key="4">
    <source>
        <dbReference type="Proteomes" id="UP001174691"/>
    </source>
</evidence>
<evidence type="ECO:0000256" key="2">
    <source>
        <dbReference type="SAM" id="Phobius"/>
    </source>
</evidence>
<feature type="transmembrane region" description="Helical" evidence="2">
    <location>
        <begin position="206"/>
        <end position="227"/>
    </location>
</feature>
<feature type="compositionally biased region" description="Polar residues" evidence="1">
    <location>
        <begin position="22"/>
        <end position="33"/>
    </location>
</feature>
<feature type="transmembrane region" description="Helical" evidence="2">
    <location>
        <begin position="545"/>
        <end position="563"/>
    </location>
</feature>
<dbReference type="PANTHER" id="PTHR42101:SF1">
    <property type="entry name" value="LOW TEMPERATURE REQUIREMENT A"/>
    <property type="match status" value="1"/>
</dbReference>
<dbReference type="Proteomes" id="UP001174691">
    <property type="component" value="Unassembled WGS sequence"/>
</dbReference>
<keyword evidence="2" id="KW-0812">Transmembrane</keyword>
<dbReference type="InterPro" id="IPR010640">
    <property type="entry name" value="Low_temperature_requirement_A"/>
</dbReference>
<reference evidence="3" key="1">
    <citation type="submission" date="2022-07" db="EMBL/GenBank/DDBJ databases">
        <title>Fungi with potential for degradation of polypropylene.</title>
        <authorList>
            <person name="Gostincar C."/>
        </authorList>
    </citation>
    <scope>NUCLEOTIDE SEQUENCE</scope>
    <source>
        <strain evidence="3">EXF-13287</strain>
    </source>
</reference>
<feature type="transmembrane region" description="Helical" evidence="2">
    <location>
        <begin position="179"/>
        <end position="200"/>
    </location>
</feature>
<keyword evidence="2" id="KW-1133">Transmembrane helix</keyword>
<feature type="transmembrane region" description="Helical" evidence="2">
    <location>
        <begin position="85"/>
        <end position="103"/>
    </location>
</feature>
<evidence type="ECO:0000256" key="1">
    <source>
        <dbReference type="SAM" id="MobiDB-lite"/>
    </source>
</evidence>
<feature type="transmembrane region" description="Helical" evidence="2">
    <location>
        <begin position="146"/>
        <end position="167"/>
    </location>
</feature>
<dbReference type="PANTHER" id="PTHR42101">
    <property type="entry name" value="CHROMOSOME 16, WHOLE GENOME SHOTGUN SEQUENCE"/>
    <property type="match status" value="1"/>
</dbReference>
<keyword evidence="2" id="KW-0472">Membrane</keyword>
<feature type="region of interest" description="Disordered" evidence="1">
    <location>
        <begin position="601"/>
        <end position="631"/>
    </location>
</feature>
<dbReference type="EMBL" id="JANBVN010000093">
    <property type="protein sequence ID" value="KAJ9145159.1"/>
    <property type="molecule type" value="Genomic_DNA"/>
</dbReference>
<evidence type="ECO:0000313" key="3">
    <source>
        <dbReference type="EMBL" id="KAJ9145159.1"/>
    </source>
</evidence>
<dbReference type="AlphaFoldDB" id="A0AA38RSG2"/>
<feature type="region of interest" description="Disordered" evidence="1">
    <location>
        <begin position="14"/>
        <end position="37"/>
    </location>
</feature>
<comment type="caution">
    <text evidence="3">The sequence shown here is derived from an EMBL/GenBank/DDBJ whole genome shotgun (WGS) entry which is preliminary data.</text>
</comment>
<dbReference type="Pfam" id="PF06772">
    <property type="entry name" value="LtrA"/>
    <property type="match status" value="1"/>
</dbReference>